<organism evidence="2 3">
    <name type="scientific">Ralstonia mojiangensis</name>
    <dbReference type="NCBI Taxonomy" id="2953895"/>
    <lineage>
        <taxon>Bacteria</taxon>
        <taxon>Pseudomonadati</taxon>
        <taxon>Pseudomonadota</taxon>
        <taxon>Betaproteobacteria</taxon>
        <taxon>Burkholderiales</taxon>
        <taxon>Burkholderiaceae</taxon>
        <taxon>Ralstonia</taxon>
    </lineage>
</organism>
<feature type="region of interest" description="Disordered" evidence="1">
    <location>
        <begin position="1"/>
        <end position="22"/>
    </location>
</feature>
<evidence type="ECO:0000256" key="1">
    <source>
        <dbReference type="SAM" id="MobiDB-lite"/>
    </source>
</evidence>
<sequence>MDESATCITPTILDTDGNNPDDERRLKAIETPWFTLPDPQEKNGDGASACGASKCFPSTITVSLMQVGNGSPDFDRAHTELDNGTKGLTDALNKIIEANAAK</sequence>
<evidence type="ECO:0000313" key="2">
    <source>
        <dbReference type="EMBL" id="MCT7313287.1"/>
    </source>
</evidence>
<dbReference type="Proteomes" id="UP001164420">
    <property type="component" value="Unassembled WGS sequence"/>
</dbReference>
<dbReference type="RefSeq" id="WP_260785034.1">
    <property type="nucleotide sequence ID" value="NZ_JAOCQI010000003.1"/>
</dbReference>
<proteinExistence type="predicted"/>
<keyword evidence="3" id="KW-1185">Reference proteome</keyword>
<dbReference type="EMBL" id="JAOCQI010000003">
    <property type="protein sequence ID" value="MCT7313287.1"/>
    <property type="molecule type" value="Genomic_DNA"/>
</dbReference>
<gene>
    <name evidence="2" type="ORF">N5J06_20120</name>
</gene>
<reference evidence="2 3" key="1">
    <citation type="journal article" date="2023" name="Front. Microbiol.">
        <title>Ralstonia chuxiongensis sp. nov., Ralstonia mojiangensis sp. nov., and Ralstonia soli sp. nov., isolated from tobacco fields, are three novel species in the family Burkholderiaceae.</title>
        <authorList>
            <person name="Lu C.H."/>
            <person name="Zhang Y.Y."/>
            <person name="Jiang N."/>
            <person name="Chen W."/>
            <person name="Shao X."/>
            <person name="Zhao Z.M."/>
            <person name="Lu W.L."/>
            <person name="Hu X."/>
            <person name="Xi Y.X."/>
            <person name="Zou S.Y."/>
            <person name="Wei Q.J."/>
            <person name="Lin Z.L."/>
            <person name="Gong L."/>
            <person name="Gai X.T."/>
            <person name="Zhang L.Q."/>
            <person name="Li J.Y."/>
            <person name="Jin Y."/>
            <person name="Xia Z.Y."/>
        </authorList>
    </citation>
    <scope>NUCLEOTIDE SEQUENCE [LARGE SCALE GENOMIC DNA]</scope>
    <source>
        <strain evidence="2 3">22TCJT01-1</strain>
    </source>
</reference>
<accession>A0ABT2LCY8</accession>
<comment type="caution">
    <text evidence="2">The sequence shown here is derived from an EMBL/GenBank/DDBJ whole genome shotgun (WGS) entry which is preliminary data.</text>
</comment>
<protein>
    <submittedName>
        <fullName evidence="2">Uncharacterized protein</fullName>
    </submittedName>
</protein>
<name>A0ABT2LCY8_9RALS</name>
<evidence type="ECO:0000313" key="3">
    <source>
        <dbReference type="Proteomes" id="UP001164420"/>
    </source>
</evidence>